<sequence>KRYIVLQKERSRCVIGLLRLRANCVKSLLLRNPCARDNPRNHLSGSEEGVSPLVSHVYERVILCLFGRQSDRFFFPRGIFRASVFGAVKTSACIFAPLQNTRIPATPHRFYLVPKQWTAERPGGLQSPEQDRCTSLNEFFMSA</sequence>
<evidence type="ECO:0000313" key="1">
    <source>
        <dbReference type="EMBL" id="KYQ46267.1"/>
    </source>
</evidence>
<organism evidence="1 2">
    <name type="scientific">Mycetomoellerius zeteki</name>
    <dbReference type="NCBI Taxonomy" id="64791"/>
    <lineage>
        <taxon>Eukaryota</taxon>
        <taxon>Metazoa</taxon>
        <taxon>Ecdysozoa</taxon>
        <taxon>Arthropoda</taxon>
        <taxon>Hexapoda</taxon>
        <taxon>Insecta</taxon>
        <taxon>Pterygota</taxon>
        <taxon>Neoptera</taxon>
        <taxon>Endopterygota</taxon>
        <taxon>Hymenoptera</taxon>
        <taxon>Apocrita</taxon>
        <taxon>Aculeata</taxon>
        <taxon>Formicoidea</taxon>
        <taxon>Formicidae</taxon>
        <taxon>Myrmicinae</taxon>
        <taxon>Mycetomoellerius</taxon>
    </lineage>
</organism>
<name>A0A151WEP1_9HYME</name>
<proteinExistence type="predicted"/>
<gene>
    <name evidence="1" type="ORF">ALC60_14689</name>
</gene>
<reference evidence="1 2" key="1">
    <citation type="submission" date="2015-09" db="EMBL/GenBank/DDBJ databases">
        <title>Trachymyrmex zeteki WGS genome.</title>
        <authorList>
            <person name="Nygaard S."/>
            <person name="Hu H."/>
            <person name="Boomsma J."/>
            <person name="Zhang G."/>
        </authorList>
    </citation>
    <scope>NUCLEOTIDE SEQUENCE [LARGE SCALE GENOMIC DNA]</scope>
    <source>
        <strain evidence="1">Tzet28-1</strain>
        <tissue evidence="1">Whole body</tissue>
    </source>
</reference>
<dbReference type="EMBL" id="KQ983238">
    <property type="protein sequence ID" value="KYQ46267.1"/>
    <property type="molecule type" value="Genomic_DNA"/>
</dbReference>
<accession>A0A151WEP1</accession>
<dbReference type="Proteomes" id="UP000075809">
    <property type="component" value="Unassembled WGS sequence"/>
</dbReference>
<protein>
    <submittedName>
        <fullName evidence="1">Uncharacterized protein</fullName>
    </submittedName>
</protein>
<dbReference type="AlphaFoldDB" id="A0A151WEP1"/>
<feature type="non-terminal residue" evidence="1">
    <location>
        <position position="1"/>
    </location>
</feature>
<keyword evidence="2" id="KW-1185">Reference proteome</keyword>
<evidence type="ECO:0000313" key="2">
    <source>
        <dbReference type="Proteomes" id="UP000075809"/>
    </source>
</evidence>